<dbReference type="Proteomes" id="UP000007819">
    <property type="component" value="Chromosome A1"/>
</dbReference>
<dbReference type="InterPro" id="IPR014854">
    <property type="entry name" value="Nse4_C"/>
</dbReference>
<proteinExistence type="predicted"/>
<dbReference type="AlphaFoldDB" id="A0A8R2A6B5"/>
<sequence length="318" mass="36774">MAMASMSSFSSSVDDSHSEEEFQMFKTQLNKVQAIIEEYSNKIVDKTLCSDDLANMKREMKYLTELEVKVTSEKMKANYVSYKTISLKMVQESYRICNWLMEKQCSEMDNIFDVDTYVDKIIEACVDKQDPLGHMNTLFKGAFKNIHYFNLSFYGNIKSEEAVETQVVTQLKKEYRRSQKRPLEDLVVPDEVGSETGDNELQITLLKVKSCLKKAVSDNEGNPVSFHQFAIDPFNMTFTIENLFHLASLVKDGVVKIERVSDDESDEFSTITLGKKKSTDAQSKKDEVISSLFTMNRDLWQYYIKKYDITKRMITQDE</sequence>
<protein>
    <recommendedName>
        <fullName evidence="1">Non-structural maintenance of chromosome element 4 C-terminal domain-containing protein</fullName>
    </recommendedName>
</protein>
<name>A0A8R2A6B5_ACYPI</name>
<dbReference type="KEGG" id="api:100164922"/>
<dbReference type="EnsemblMetazoa" id="XM_001942739.4">
    <property type="protein sequence ID" value="XP_001942774.1"/>
    <property type="gene ID" value="LOC100164922"/>
</dbReference>
<reference evidence="3" key="1">
    <citation type="submission" date="2010-06" db="EMBL/GenBank/DDBJ databases">
        <authorList>
            <person name="Jiang H."/>
            <person name="Abraham K."/>
            <person name="Ali S."/>
            <person name="Alsbrooks S.L."/>
            <person name="Anim B.N."/>
            <person name="Anosike U.S."/>
            <person name="Attaway T."/>
            <person name="Bandaranaike D.P."/>
            <person name="Battles P.K."/>
            <person name="Bell S.N."/>
            <person name="Bell A.V."/>
            <person name="Beltran B."/>
            <person name="Bickham C."/>
            <person name="Bustamante Y."/>
            <person name="Caleb T."/>
            <person name="Canada A."/>
            <person name="Cardenas V."/>
            <person name="Carter K."/>
            <person name="Chacko J."/>
            <person name="Chandrabose M.N."/>
            <person name="Chavez D."/>
            <person name="Chavez A."/>
            <person name="Chen L."/>
            <person name="Chu H.-S."/>
            <person name="Claassen K.J."/>
            <person name="Cockrell R."/>
            <person name="Collins M."/>
            <person name="Cooper J.A."/>
            <person name="Cree A."/>
            <person name="Curry S.M."/>
            <person name="Da Y."/>
            <person name="Dao M.D."/>
            <person name="Das B."/>
            <person name="Davila M.-L."/>
            <person name="Davy-Carroll L."/>
            <person name="Denson S."/>
            <person name="Dinh H."/>
            <person name="Ebong V.E."/>
            <person name="Edwards J.R."/>
            <person name="Egan A."/>
            <person name="El-Daye J."/>
            <person name="Escobedo L."/>
            <person name="Fernandez S."/>
            <person name="Fernando P.R."/>
            <person name="Flagg N."/>
            <person name="Forbes L.D."/>
            <person name="Fowler R.G."/>
            <person name="Fu Q."/>
            <person name="Gabisi R.A."/>
            <person name="Ganer J."/>
            <person name="Garbino Pronczuk A."/>
            <person name="Garcia R.M."/>
            <person name="Garner T."/>
            <person name="Garrett T.E."/>
            <person name="Gonzalez D.A."/>
            <person name="Hamid H."/>
            <person name="Hawkins E.S."/>
            <person name="Hirani K."/>
            <person name="Hogues M.E."/>
            <person name="Hollins B."/>
            <person name="Hsiao C.-H."/>
            <person name="Jabil R."/>
            <person name="James M.L."/>
            <person name="Jhangiani S.N."/>
            <person name="Johnson B."/>
            <person name="Johnson Q."/>
            <person name="Joshi V."/>
            <person name="Kalu J.B."/>
            <person name="Kam C."/>
            <person name="Kashfia A."/>
            <person name="Keebler J."/>
            <person name="Kisamo H."/>
            <person name="Kovar C.L."/>
            <person name="Lago L.A."/>
            <person name="Lai C.-Y."/>
            <person name="Laidlaw J."/>
            <person name="Lara F."/>
            <person name="Le T.-K."/>
            <person name="Lee S.L."/>
            <person name="Legall F.H."/>
            <person name="Lemon S.J."/>
            <person name="Lewis L.R."/>
            <person name="Li B."/>
            <person name="Liu Y."/>
            <person name="Liu Y.-S."/>
            <person name="Lopez J."/>
            <person name="Lozado R.J."/>
            <person name="Lu J."/>
            <person name="Madu R.C."/>
            <person name="Maheshwari M."/>
            <person name="Maheshwari R."/>
            <person name="Malloy K."/>
            <person name="Martinez E."/>
            <person name="Mathew T."/>
            <person name="Mercado I.C."/>
            <person name="Mercado C."/>
            <person name="Meyer B."/>
            <person name="Montgomery K."/>
            <person name="Morgan M.B."/>
            <person name="Munidasa M."/>
            <person name="Nazareth L.V."/>
            <person name="Nelson J."/>
            <person name="Ng B.M."/>
            <person name="Nguyen N.B."/>
            <person name="Nguyen P.Q."/>
            <person name="Nguyen T."/>
            <person name="Obregon M."/>
            <person name="Okwuonu G.O."/>
            <person name="Onwere C.G."/>
            <person name="Orozco G."/>
            <person name="Parra A."/>
            <person name="Patel S."/>
            <person name="Patil S."/>
            <person name="Perez A."/>
            <person name="Perez Y."/>
            <person name="Pham C."/>
            <person name="Primus E.L."/>
            <person name="Pu L.-L."/>
            <person name="Puazo M."/>
            <person name="Qin X."/>
            <person name="Quiroz J.B."/>
            <person name="Reese J."/>
            <person name="Richards S."/>
            <person name="Rives C.M."/>
            <person name="Robberts R."/>
            <person name="Ruiz S.J."/>
            <person name="Ruiz M.J."/>
            <person name="Santibanez J."/>
            <person name="Schneider B.W."/>
            <person name="Sisson I."/>
            <person name="Smith M."/>
            <person name="Sodergren E."/>
            <person name="Song X.-Z."/>
            <person name="Song B.B."/>
            <person name="Summersgill H."/>
            <person name="Thelus R."/>
            <person name="Thornton R.D."/>
            <person name="Trejos Z.Y."/>
            <person name="Usmani K."/>
            <person name="Vattathil S."/>
            <person name="Villasana D."/>
            <person name="Walker D.L."/>
            <person name="Wang S."/>
            <person name="Wang K."/>
            <person name="White C.S."/>
            <person name="Williams A.C."/>
            <person name="Williamson J."/>
            <person name="Wilson K."/>
            <person name="Woghiren I.O."/>
            <person name="Woodworth J.R."/>
            <person name="Worley K.C."/>
            <person name="Wright R.A."/>
            <person name="Wu W."/>
            <person name="Young L."/>
            <person name="Zhang L."/>
            <person name="Zhang J."/>
            <person name="Zhu Y."/>
            <person name="Muzny D.M."/>
            <person name="Weinstock G."/>
            <person name="Gibbs R.A."/>
        </authorList>
    </citation>
    <scope>NUCLEOTIDE SEQUENCE [LARGE SCALE GENOMIC DNA]</scope>
    <source>
        <strain evidence="3">LSR1</strain>
    </source>
</reference>
<dbReference type="GeneID" id="100164922"/>
<dbReference type="Pfam" id="PF08743">
    <property type="entry name" value="Nse4_C"/>
    <property type="match status" value="1"/>
</dbReference>
<reference evidence="2" key="2">
    <citation type="submission" date="2022-06" db="UniProtKB">
        <authorList>
            <consortium name="EnsemblMetazoa"/>
        </authorList>
    </citation>
    <scope>IDENTIFICATION</scope>
</reference>
<dbReference type="OrthoDB" id="361242at2759"/>
<accession>A0A8R2A6B5</accession>
<keyword evidence="3" id="KW-1185">Reference proteome</keyword>
<evidence type="ECO:0000313" key="3">
    <source>
        <dbReference type="Proteomes" id="UP000007819"/>
    </source>
</evidence>
<evidence type="ECO:0000259" key="1">
    <source>
        <dbReference type="Pfam" id="PF08743"/>
    </source>
</evidence>
<organism evidence="2 3">
    <name type="scientific">Acyrthosiphon pisum</name>
    <name type="common">Pea aphid</name>
    <dbReference type="NCBI Taxonomy" id="7029"/>
    <lineage>
        <taxon>Eukaryota</taxon>
        <taxon>Metazoa</taxon>
        <taxon>Ecdysozoa</taxon>
        <taxon>Arthropoda</taxon>
        <taxon>Hexapoda</taxon>
        <taxon>Insecta</taxon>
        <taxon>Pterygota</taxon>
        <taxon>Neoptera</taxon>
        <taxon>Paraneoptera</taxon>
        <taxon>Hemiptera</taxon>
        <taxon>Sternorrhyncha</taxon>
        <taxon>Aphidomorpha</taxon>
        <taxon>Aphidoidea</taxon>
        <taxon>Aphididae</taxon>
        <taxon>Macrosiphini</taxon>
        <taxon>Acyrthosiphon</taxon>
    </lineage>
</organism>
<dbReference type="RefSeq" id="XP_001942774.1">
    <property type="nucleotide sequence ID" value="XM_001942739.4"/>
</dbReference>
<evidence type="ECO:0000313" key="2">
    <source>
        <dbReference type="EnsemblMetazoa" id="XP_001942774.1"/>
    </source>
</evidence>
<feature type="domain" description="Non-structural maintenance of chromosome element 4 C-terminal" evidence="1">
    <location>
        <begin position="223"/>
        <end position="314"/>
    </location>
</feature>